<dbReference type="PANTHER" id="PTHR30157:SF0">
    <property type="entry name" value="NADPH-DEPENDENT FERRIC-CHELATE REDUCTASE"/>
    <property type="match status" value="1"/>
</dbReference>
<dbReference type="Gene3D" id="3.40.50.80">
    <property type="entry name" value="Nucleotide-binding domain of ferredoxin-NADP reductase (FNR) module"/>
    <property type="match status" value="1"/>
</dbReference>
<dbReference type="SUPFAM" id="SSF63380">
    <property type="entry name" value="Riboflavin synthase domain-like"/>
    <property type="match status" value="1"/>
</dbReference>
<comment type="similarity">
    <text evidence="1">Belongs to the SIP oxidoreductase family.</text>
</comment>
<dbReference type="RefSeq" id="WP_110312938.1">
    <property type="nucleotide sequence ID" value="NZ_QJKC01000002.1"/>
</dbReference>
<dbReference type="CDD" id="cd06193">
    <property type="entry name" value="siderophore_interacting"/>
    <property type="match status" value="1"/>
</dbReference>
<dbReference type="Proteomes" id="UP000248395">
    <property type="component" value="Unassembled WGS sequence"/>
</dbReference>
<evidence type="ECO:0000259" key="2">
    <source>
        <dbReference type="PROSITE" id="PS51384"/>
    </source>
</evidence>
<name>A0A318JL52_9NEIS</name>
<comment type="caution">
    <text evidence="3">The sequence shown here is derived from an EMBL/GenBank/DDBJ whole genome shotgun (WGS) entry which is preliminary data.</text>
</comment>
<sequence>MSSILPQHRIERVRYELIKRKVTVSKVERAGDGFARISFSGEDLAGFQSQSFDDHIKFIFTDARGQTVLRDYTPSHWDAEQGVLLLEFALHGGGAAASWAEQAAVGMTAMIGGPKGSMIIPAQQDWHLLLGDDSALPAIRRRLAELPAAARADVLLLRPAALAAWSVPRQAEWQLQQVTEPAAMLAALRQWQAPAGNGFAWCAGEGGLMRQVRSILLEEKALPREGVRVAAYWRQGEADFHERLV</sequence>
<keyword evidence="4" id="KW-1185">Reference proteome</keyword>
<evidence type="ECO:0000313" key="3">
    <source>
        <dbReference type="EMBL" id="PXX50463.1"/>
    </source>
</evidence>
<dbReference type="InterPro" id="IPR017938">
    <property type="entry name" value="Riboflavin_synthase-like_b-brl"/>
</dbReference>
<accession>A0A318JL52</accession>
<dbReference type="InterPro" id="IPR013113">
    <property type="entry name" value="SIP_FAD-bd"/>
</dbReference>
<proteinExistence type="inferred from homology"/>
<dbReference type="Pfam" id="PF08021">
    <property type="entry name" value="FAD_binding_9"/>
    <property type="match status" value="2"/>
</dbReference>
<reference evidence="3 4" key="1">
    <citation type="submission" date="2018-05" db="EMBL/GenBank/DDBJ databases">
        <title>Genomic Encyclopedia of Type Strains, Phase IV (KMG-IV): sequencing the most valuable type-strain genomes for metagenomic binning, comparative biology and taxonomic classification.</title>
        <authorList>
            <person name="Goeker M."/>
        </authorList>
    </citation>
    <scope>NUCLEOTIDE SEQUENCE [LARGE SCALE GENOMIC DNA]</scope>
    <source>
        <strain evidence="3 4">DSM 25134</strain>
    </source>
</reference>
<dbReference type="PROSITE" id="PS51384">
    <property type="entry name" value="FAD_FR"/>
    <property type="match status" value="1"/>
</dbReference>
<feature type="domain" description="FAD-binding FR-type" evidence="2">
    <location>
        <begin position="17"/>
        <end position="121"/>
    </location>
</feature>
<dbReference type="PANTHER" id="PTHR30157">
    <property type="entry name" value="FERRIC REDUCTASE, NADPH-DEPENDENT"/>
    <property type="match status" value="1"/>
</dbReference>
<dbReference type="Gene3D" id="2.40.30.10">
    <property type="entry name" value="Translation factors"/>
    <property type="match status" value="1"/>
</dbReference>
<dbReference type="InterPro" id="IPR017927">
    <property type="entry name" value="FAD-bd_FR_type"/>
</dbReference>
<dbReference type="Pfam" id="PF04954">
    <property type="entry name" value="SIP"/>
    <property type="match status" value="1"/>
</dbReference>
<dbReference type="InterPro" id="IPR039261">
    <property type="entry name" value="FNR_nucleotide-bd"/>
</dbReference>
<dbReference type="InterPro" id="IPR007037">
    <property type="entry name" value="SIP_rossman_dom"/>
</dbReference>
<dbReference type="OrthoDB" id="9814826at2"/>
<evidence type="ECO:0000256" key="1">
    <source>
        <dbReference type="ARBA" id="ARBA00035644"/>
    </source>
</evidence>
<dbReference type="GO" id="GO:0016491">
    <property type="term" value="F:oxidoreductase activity"/>
    <property type="evidence" value="ECO:0007669"/>
    <property type="project" value="InterPro"/>
</dbReference>
<gene>
    <name evidence="3" type="ORF">DFR38_102111</name>
</gene>
<evidence type="ECO:0000313" key="4">
    <source>
        <dbReference type="Proteomes" id="UP000248395"/>
    </source>
</evidence>
<protein>
    <submittedName>
        <fullName evidence="3">NADPH-dependent ferric siderophore reductase</fullName>
    </submittedName>
</protein>
<dbReference type="EMBL" id="QJKC01000002">
    <property type="protein sequence ID" value="PXX50463.1"/>
    <property type="molecule type" value="Genomic_DNA"/>
</dbReference>
<organism evidence="3 4">
    <name type="scientific">Aquitalea magnusonii</name>
    <dbReference type="NCBI Taxonomy" id="332411"/>
    <lineage>
        <taxon>Bacteria</taxon>
        <taxon>Pseudomonadati</taxon>
        <taxon>Pseudomonadota</taxon>
        <taxon>Betaproteobacteria</taxon>
        <taxon>Neisseriales</taxon>
        <taxon>Chromobacteriaceae</taxon>
        <taxon>Aquitalea</taxon>
    </lineage>
</organism>
<dbReference type="AlphaFoldDB" id="A0A318JL52"/>
<dbReference type="InterPro" id="IPR039374">
    <property type="entry name" value="SIP_fam"/>
</dbReference>